<name>A0A4U7AW69_9PEZI</name>
<dbReference type="InterPro" id="IPR021842">
    <property type="entry name" value="DUF3435"/>
</dbReference>
<protein>
    <submittedName>
        <fullName evidence="2">Uncharacterized protein</fullName>
    </submittedName>
</protein>
<feature type="region of interest" description="Disordered" evidence="1">
    <location>
        <begin position="291"/>
        <end position="321"/>
    </location>
</feature>
<dbReference type="PANTHER" id="PTHR37535">
    <property type="entry name" value="FLUG DOMAIN PROTEIN"/>
    <property type="match status" value="1"/>
</dbReference>
<feature type="compositionally biased region" description="Acidic residues" evidence="1">
    <location>
        <begin position="301"/>
        <end position="321"/>
    </location>
</feature>
<dbReference type="EMBL" id="PTQR01000116">
    <property type="protein sequence ID" value="TKX19307.1"/>
    <property type="molecule type" value="Genomic_DNA"/>
</dbReference>
<evidence type="ECO:0000313" key="2">
    <source>
        <dbReference type="EMBL" id="TKX19307.1"/>
    </source>
</evidence>
<gene>
    <name evidence="2" type="ORF">C1H76_8493</name>
</gene>
<dbReference type="Proteomes" id="UP000308133">
    <property type="component" value="Unassembled WGS sequence"/>
</dbReference>
<reference evidence="2 3" key="1">
    <citation type="submission" date="2018-02" db="EMBL/GenBank/DDBJ databases">
        <title>Draft genome sequences of Elsinoe sp., causing black scab on jojoba.</title>
        <authorList>
            <person name="Stodart B."/>
            <person name="Jeffress S."/>
            <person name="Ash G."/>
            <person name="Arun Chinnappa K."/>
        </authorList>
    </citation>
    <scope>NUCLEOTIDE SEQUENCE [LARGE SCALE GENOMIC DNA]</scope>
    <source>
        <strain evidence="2 3">Hillstone_2</strain>
    </source>
</reference>
<sequence>MNFTFGNPTVGEDVIYSIPHRLLAILIRRKLLVVHETVASLLDSNEVNIAIKPSARDLPVVCASKPKGEGIDEEKAILASSISAYVQRRALDFGLPSGITHYAWRRSAAANVAQLQGPDEARAFLGHARNSDIFERHYSEGTMALDAMALAMGRQLSSAAVLRGEVALGVNRIKTAAYARDNWIKQHVKTDRRLLELEAEDDRATVELEEAADAADAAGADGPPEPLVQAAAKARRDVQRLRRSLLRHAALTFQDVHRKLANKNLTQEGIIAEQAEYRKPGKIQQMLLDAAKSSRGATGADGDDDDNDDDNDTEVEEQGQDDVYEIENLQDARDRSEEEQDIQVNTFTLDNDDAEEDPVVALAASSRSLLEYLVGSSAKDARAEHCPACLDDNTAEPDKKERKYLPGQLKQHLISEYHSPRSKFARKYPDNSLCPFGCGKTFKKSKEIIYHAWDQLNQTDEHLLKAARAGLFNSDFDPREGRTAAVVVNTVGGVVQVAQAADPDTVPINAVLPPGNIDPHGNVTARTASYPGNSPVLRLPTLSRLTQSAWWKEHQTGLYGHVADALQAQQRCIANLLDNNLRAQGHGQADATGATRNRAYTKLRKREHRAVLRKRLREELNWSWAADDDDAEEEQ</sequence>
<dbReference type="PANTHER" id="PTHR37535:SF3">
    <property type="entry name" value="FLUG DOMAIN-CONTAINING PROTEIN"/>
    <property type="match status" value="1"/>
</dbReference>
<dbReference type="AlphaFoldDB" id="A0A4U7AW69"/>
<evidence type="ECO:0000313" key="3">
    <source>
        <dbReference type="Proteomes" id="UP000308133"/>
    </source>
</evidence>
<comment type="caution">
    <text evidence="2">The sequence shown here is derived from an EMBL/GenBank/DDBJ whole genome shotgun (WGS) entry which is preliminary data.</text>
</comment>
<proteinExistence type="predicted"/>
<accession>A0A4U7AW69</accession>
<evidence type="ECO:0000256" key="1">
    <source>
        <dbReference type="SAM" id="MobiDB-lite"/>
    </source>
</evidence>
<organism evidence="2 3">
    <name type="scientific">Elsinoe australis</name>
    <dbReference type="NCBI Taxonomy" id="40998"/>
    <lineage>
        <taxon>Eukaryota</taxon>
        <taxon>Fungi</taxon>
        <taxon>Dikarya</taxon>
        <taxon>Ascomycota</taxon>
        <taxon>Pezizomycotina</taxon>
        <taxon>Dothideomycetes</taxon>
        <taxon>Dothideomycetidae</taxon>
        <taxon>Myriangiales</taxon>
        <taxon>Elsinoaceae</taxon>
        <taxon>Elsinoe</taxon>
    </lineage>
</organism>
<dbReference type="Pfam" id="PF11917">
    <property type="entry name" value="DUF3435"/>
    <property type="match status" value="1"/>
</dbReference>